<evidence type="ECO:0000313" key="1">
    <source>
        <dbReference type="EMBL" id="SMA39327.1"/>
    </source>
</evidence>
<sequence>MSSRVSSPFKLLNWLLVVLLTAGLSVGALVMAGYTEFGPEDKGELSVNKNVRVILDLQRKISVVEVDQGDVILKAHSADGEAREVKGYCVKSNYAGTAGLRVKAEGNANHFALKHKDGSKLELTVKMVDEISKEKAKHVKPDKDYTISTKDPSYVCAAGSATTSLEFSTNMKTATAKGGQYETLLSVIFFAH</sequence>
<gene>
    <name evidence="1" type="ORF">EHSB41UT_01012</name>
</gene>
<accession>A0A1X7AGJ2</accession>
<dbReference type="EMBL" id="FWPT01000002">
    <property type="protein sequence ID" value="SMA39327.1"/>
    <property type="molecule type" value="Genomic_DNA"/>
</dbReference>
<proteinExistence type="predicted"/>
<keyword evidence="2" id="KW-1185">Reference proteome</keyword>
<dbReference type="Proteomes" id="UP000196573">
    <property type="component" value="Unassembled WGS sequence"/>
</dbReference>
<reference evidence="1 2" key="1">
    <citation type="submission" date="2017-03" db="EMBL/GenBank/DDBJ databases">
        <authorList>
            <person name="Afonso C.L."/>
            <person name="Miller P.J."/>
            <person name="Scott M.A."/>
            <person name="Spackman E."/>
            <person name="Goraichik I."/>
            <person name="Dimitrov K.M."/>
            <person name="Suarez D.L."/>
            <person name="Swayne D.E."/>
        </authorList>
    </citation>
    <scope>NUCLEOTIDE SEQUENCE [LARGE SCALE GENOMIC DNA]</scope>
    <source>
        <strain evidence="1">SB41UT1</strain>
    </source>
</reference>
<name>A0A1X7AGJ2_9GAMM</name>
<protein>
    <submittedName>
        <fullName evidence="1">Uncharacterized protein</fullName>
    </submittedName>
</protein>
<evidence type="ECO:0000313" key="2">
    <source>
        <dbReference type="Proteomes" id="UP000196573"/>
    </source>
</evidence>
<dbReference type="AlphaFoldDB" id="A0A1X7AGJ2"/>
<dbReference type="RefSeq" id="WP_087107528.1">
    <property type="nucleotide sequence ID" value="NZ_CBCSCN010000001.1"/>
</dbReference>
<organism evidence="1 2">
    <name type="scientific">Parendozoicomonas haliclonae</name>
    <dbReference type="NCBI Taxonomy" id="1960125"/>
    <lineage>
        <taxon>Bacteria</taxon>
        <taxon>Pseudomonadati</taxon>
        <taxon>Pseudomonadota</taxon>
        <taxon>Gammaproteobacteria</taxon>
        <taxon>Oceanospirillales</taxon>
        <taxon>Endozoicomonadaceae</taxon>
        <taxon>Parendozoicomonas</taxon>
    </lineage>
</organism>